<keyword evidence="2" id="KW-1185">Reference proteome</keyword>
<feature type="transmembrane region" description="Helical" evidence="1">
    <location>
        <begin position="197"/>
        <end position="219"/>
    </location>
</feature>
<dbReference type="WBParaSite" id="TCONS_00016493.p1">
    <property type="protein sequence ID" value="TCONS_00016493.p1"/>
    <property type="gene ID" value="XLOC_011090"/>
</dbReference>
<evidence type="ECO:0000256" key="1">
    <source>
        <dbReference type="SAM" id="Phobius"/>
    </source>
</evidence>
<keyword evidence="1" id="KW-0472">Membrane</keyword>
<proteinExistence type="predicted"/>
<keyword evidence="1" id="KW-0812">Transmembrane</keyword>
<organism evidence="3">
    <name type="scientific">Strongyloides stercoralis</name>
    <name type="common">Threadworm</name>
    <dbReference type="NCBI Taxonomy" id="6248"/>
    <lineage>
        <taxon>Eukaryota</taxon>
        <taxon>Metazoa</taxon>
        <taxon>Ecdysozoa</taxon>
        <taxon>Nematoda</taxon>
        <taxon>Chromadorea</taxon>
        <taxon>Rhabditida</taxon>
        <taxon>Tylenchina</taxon>
        <taxon>Panagrolaimomorpha</taxon>
        <taxon>Strongyloidoidea</taxon>
        <taxon>Strongyloididae</taxon>
        <taxon>Strongyloides</taxon>
    </lineage>
</organism>
<accession>A0A0K0ESJ2</accession>
<evidence type="ECO:0000313" key="4">
    <source>
        <dbReference type="WBParaSite" id="TCONS_00016493.p1"/>
    </source>
</evidence>
<dbReference type="WBParaSite" id="SSTP_0001242100.1">
    <property type="protein sequence ID" value="SSTP_0001242100.1"/>
    <property type="gene ID" value="SSTP_0001242100"/>
</dbReference>
<feature type="transmembrane region" description="Helical" evidence="1">
    <location>
        <begin position="161"/>
        <end position="182"/>
    </location>
</feature>
<evidence type="ECO:0000313" key="3">
    <source>
        <dbReference type="WBParaSite" id="SSTP_0001242100.1"/>
    </source>
</evidence>
<evidence type="ECO:0000313" key="2">
    <source>
        <dbReference type="Proteomes" id="UP000035681"/>
    </source>
</evidence>
<dbReference type="Proteomes" id="UP000035681">
    <property type="component" value="Unplaced"/>
</dbReference>
<reference evidence="3" key="1">
    <citation type="submission" date="2015-08" db="UniProtKB">
        <authorList>
            <consortium name="WormBaseParasite"/>
        </authorList>
    </citation>
    <scope>IDENTIFICATION</scope>
</reference>
<name>A0A0K0ESJ2_STRER</name>
<sequence>MVSNDISTIPLCEKSLLTCEICKNKGIILKDYQYEPSNGMALFQPCKCNSYIHWKCWLRFWYNHQQSYFRFCKICGDFYHFDFDKNINLKEECYICKEKYFMNSKRYPLQDTRWIKPCSCEIKVHHACIISIYDLYKKCPKCYSKPVLKTYGSIWDMIRRYFCSTILFSIILISGLLFIYLISHHFFPHRQIFYRNIIFLMGIFVYVSIFLTIAVRFYYSRYPKFRKRYANKVVIGYE</sequence>
<dbReference type="AlphaFoldDB" id="A0A0K0ESJ2"/>
<keyword evidence="1" id="KW-1133">Transmembrane helix</keyword>
<protein>
    <submittedName>
        <fullName evidence="3 4">RING-CH-type domain-containing protein</fullName>
    </submittedName>
</protein>